<organism evidence="2 3">
    <name type="scientific">Dechloromonas agitata</name>
    <dbReference type="NCBI Taxonomy" id="73030"/>
    <lineage>
        <taxon>Bacteria</taxon>
        <taxon>Pseudomonadati</taxon>
        <taxon>Pseudomonadota</taxon>
        <taxon>Betaproteobacteria</taxon>
        <taxon>Rhodocyclales</taxon>
        <taxon>Azonexaceae</taxon>
        <taxon>Dechloromonas</taxon>
    </lineage>
</organism>
<protein>
    <submittedName>
        <fullName evidence="2">FIST C-terminal domain-containing protein</fullName>
    </submittedName>
</protein>
<evidence type="ECO:0000313" key="3">
    <source>
        <dbReference type="Proteomes" id="UP000718593"/>
    </source>
</evidence>
<feature type="domain" description="FIST C-domain" evidence="1">
    <location>
        <begin position="34"/>
        <end position="176"/>
    </location>
</feature>
<dbReference type="AlphaFoldDB" id="A0A930FYA8"/>
<evidence type="ECO:0000313" key="2">
    <source>
        <dbReference type="EMBL" id="MBF1164084.1"/>
    </source>
</evidence>
<name>A0A930FYA8_9RHOO</name>
<dbReference type="PANTHER" id="PTHR40252">
    <property type="entry name" value="BLR0328 PROTEIN"/>
    <property type="match status" value="1"/>
</dbReference>
<dbReference type="InterPro" id="IPR019494">
    <property type="entry name" value="FIST_C"/>
</dbReference>
<dbReference type="EMBL" id="JABZMI010000037">
    <property type="protein sequence ID" value="MBF1164084.1"/>
    <property type="molecule type" value="Genomic_DNA"/>
</dbReference>
<dbReference type="Pfam" id="PF10442">
    <property type="entry name" value="FIST_C"/>
    <property type="match status" value="1"/>
</dbReference>
<evidence type="ECO:0000259" key="1">
    <source>
        <dbReference type="SMART" id="SM01204"/>
    </source>
</evidence>
<dbReference type="SMART" id="SM01204">
    <property type="entry name" value="FIST_C"/>
    <property type="match status" value="1"/>
</dbReference>
<proteinExistence type="predicted"/>
<accession>A0A930FYA8</accession>
<gene>
    <name evidence="2" type="ORF">HXL68_03485</name>
</gene>
<comment type="caution">
    <text evidence="2">The sequence shown here is derived from an EMBL/GenBank/DDBJ whole genome shotgun (WGS) entry which is preliminary data.</text>
</comment>
<sequence length="197" mass="21051">MTPLLAHGFVQPEHSMGATSTRGNRIATLDWRPAFTVYQEIIKAQFGIDLTPENFYQYGVHYPFGLLRANGDVVVRIPVALEADGSLHCIGEIPENALLVLLQAPPAGGNACIGHLAENLAAVQGPMADRPLLAFYCAGRRLHLGEAARDELRQLAEATGATPLGGALSLGEIGNTVRGGYPMFHNATLVCVPWSPQ</sequence>
<reference evidence="2" key="1">
    <citation type="submission" date="2020-04" db="EMBL/GenBank/DDBJ databases">
        <title>Deep metagenomics examines the oral microbiome during advanced dental caries in children, revealing novel taxa and co-occurrences with host molecules.</title>
        <authorList>
            <person name="Baker J.L."/>
            <person name="Morton J.T."/>
            <person name="Dinis M."/>
            <person name="Alvarez R."/>
            <person name="Tran N.C."/>
            <person name="Knight R."/>
            <person name="Edlund A."/>
        </authorList>
    </citation>
    <scope>NUCLEOTIDE SEQUENCE</scope>
    <source>
        <strain evidence="2">JCVI_32_bin.24</strain>
    </source>
</reference>
<dbReference type="Proteomes" id="UP000718593">
    <property type="component" value="Unassembled WGS sequence"/>
</dbReference>
<dbReference type="PANTHER" id="PTHR40252:SF2">
    <property type="entry name" value="BLR0328 PROTEIN"/>
    <property type="match status" value="1"/>
</dbReference>